<evidence type="ECO:0000313" key="2">
    <source>
        <dbReference type="EMBL" id="CAH0406810.1"/>
    </source>
</evidence>
<sequence length="164" mass="16882">MVTAVAAGVTGGGGGVSFARSLPRAGSLTSPPPRRRARQCQGRCSRGQLTSGDARGTRRRLCRGAVETRASNQSVVRLPGTRSALFIGDGGGAARYSGARAVLTSQVPEVARGAAAAPPEASDPGQPATAARPLYFIRCSGDDGSRRLLEYTYRVGGDRPRVAG</sequence>
<dbReference type="EMBL" id="OU963900">
    <property type="protein sequence ID" value="CAH0406810.1"/>
    <property type="molecule type" value="Genomic_DNA"/>
</dbReference>
<accession>A0ABN8BI03</accession>
<reference evidence="2" key="1">
    <citation type="submission" date="2021-12" db="EMBL/GenBank/DDBJ databases">
        <authorList>
            <person name="King R."/>
        </authorList>
    </citation>
    <scope>NUCLEOTIDE SEQUENCE</scope>
</reference>
<organism evidence="2 3">
    <name type="scientific">Chilo suppressalis</name>
    <name type="common">Asiatic rice borer moth</name>
    <dbReference type="NCBI Taxonomy" id="168631"/>
    <lineage>
        <taxon>Eukaryota</taxon>
        <taxon>Metazoa</taxon>
        <taxon>Ecdysozoa</taxon>
        <taxon>Arthropoda</taxon>
        <taxon>Hexapoda</taxon>
        <taxon>Insecta</taxon>
        <taxon>Pterygota</taxon>
        <taxon>Neoptera</taxon>
        <taxon>Endopterygota</taxon>
        <taxon>Lepidoptera</taxon>
        <taxon>Glossata</taxon>
        <taxon>Ditrysia</taxon>
        <taxon>Pyraloidea</taxon>
        <taxon>Crambidae</taxon>
        <taxon>Crambinae</taxon>
        <taxon>Chilo</taxon>
    </lineage>
</organism>
<protein>
    <submittedName>
        <fullName evidence="2">Uncharacterized protein</fullName>
    </submittedName>
</protein>
<keyword evidence="3" id="KW-1185">Reference proteome</keyword>
<gene>
    <name evidence="2" type="ORF">CHILSU_LOCUS10199</name>
</gene>
<evidence type="ECO:0000256" key="1">
    <source>
        <dbReference type="SAM" id="MobiDB-lite"/>
    </source>
</evidence>
<dbReference type="Proteomes" id="UP001153292">
    <property type="component" value="Chromosome 7"/>
</dbReference>
<evidence type="ECO:0000313" key="3">
    <source>
        <dbReference type="Proteomes" id="UP001153292"/>
    </source>
</evidence>
<proteinExistence type="predicted"/>
<feature type="region of interest" description="Disordered" evidence="1">
    <location>
        <begin position="16"/>
        <end position="57"/>
    </location>
</feature>
<name>A0ABN8BI03_CHISP</name>